<evidence type="ECO:0000313" key="2">
    <source>
        <dbReference type="EMBL" id="MBN0988465.1"/>
    </source>
</evidence>
<sequence>MVIDKKQIRSDRWLKMMMRTGVPVAIVSILCLWLGQLMASPALGSVFLVTMPIALLIGFMYNIRYVMLALRARRQAADSTSDHE</sequence>
<reference evidence="2 3" key="1">
    <citation type="submission" date="2021-02" db="EMBL/GenBank/DDBJ databases">
        <title>A novel species of genus Amphritea isolated from a fishpond in China.</title>
        <authorList>
            <person name="Lu H."/>
        </authorList>
    </citation>
    <scope>NUCLEOTIDE SEQUENCE [LARGE SCALE GENOMIC DNA]</scope>
    <source>
        <strain evidence="2 3">RP18W</strain>
    </source>
</reference>
<protein>
    <submittedName>
        <fullName evidence="2">Uncharacterized protein</fullName>
    </submittedName>
</protein>
<organism evidence="2 3">
    <name type="scientific">Amphritea pacifica</name>
    <dbReference type="NCBI Taxonomy" id="2811233"/>
    <lineage>
        <taxon>Bacteria</taxon>
        <taxon>Pseudomonadati</taxon>
        <taxon>Pseudomonadota</taxon>
        <taxon>Gammaproteobacteria</taxon>
        <taxon>Oceanospirillales</taxon>
        <taxon>Oceanospirillaceae</taxon>
        <taxon>Amphritea</taxon>
    </lineage>
</organism>
<dbReference type="Proteomes" id="UP000760472">
    <property type="component" value="Unassembled WGS sequence"/>
</dbReference>
<accession>A0ABS2W9T2</accession>
<dbReference type="EMBL" id="JAFFZP010000022">
    <property type="protein sequence ID" value="MBN0988465.1"/>
    <property type="molecule type" value="Genomic_DNA"/>
</dbReference>
<keyword evidence="1" id="KW-0812">Transmembrane</keyword>
<comment type="caution">
    <text evidence="2">The sequence shown here is derived from an EMBL/GenBank/DDBJ whole genome shotgun (WGS) entry which is preliminary data.</text>
</comment>
<dbReference type="RefSeq" id="WP_205211352.1">
    <property type="nucleotide sequence ID" value="NZ_JAFFZO010000025.1"/>
</dbReference>
<evidence type="ECO:0000313" key="3">
    <source>
        <dbReference type="Proteomes" id="UP000760472"/>
    </source>
</evidence>
<keyword evidence="1" id="KW-0472">Membrane</keyword>
<evidence type="ECO:0000256" key="1">
    <source>
        <dbReference type="SAM" id="Phobius"/>
    </source>
</evidence>
<name>A0ABS2W9T2_9GAMM</name>
<gene>
    <name evidence="2" type="ORF">JW498_13925</name>
</gene>
<proteinExistence type="predicted"/>
<keyword evidence="1" id="KW-1133">Transmembrane helix</keyword>
<feature type="transmembrane region" description="Helical" evidence="1">
    <location>
        <begin position="21"/>
        <end position="39"/>
    </location>
</feature>
<feature type="transmembrane region" description="Helical" evidence="1">
    <location>
        <begin position="45"/>
        <end position="63"/>
    </location>
</feature>
<keyword evidence="3" id="KW-1185">Reference proteome</keyword>